<accession>A0A554X9I7</accession>
<dbReference type="InterPro" id="IPR027469">
    <property type="entry name" value="Cation_efflux_TMD_sf"/>
</dbReference>
<proteinExistence type="inferred from homology"/>
<dbReference type="InterPro" id="IPR036837">
    <property type="entry name" value="Cation_efflux_CTD_sf"/>
</dbReference>
<evidence type="ECO:0000256" key="9">
    <source>
        <dbReference type="SAM" id="MobiDB-lite"/>
    </source>
</evidence>
<dbReference type="Pfam" id="PF16916">
    <property type="entry name" value="ZT_dimer"/>
    <property type="match status" value="1"/>
</dbReference>
<evidence type="ECO:0000256" key="8">
    <source>
        <dbReference type="ARBA" id="ARBA00023136"/>
    </source>
</evidence>
<dbReference type="NCBIfam" id="TIGR01297">
    <property type="entry name" value="CDF"/>
    <property type="match status" value="1"/>
</dbReference>
<dbReference type="InterPro" id="IPR002524">
    <property type="entry name" value="Cation_efflux"/>
</dbReference>
<keyword evidence="7" id="KW-0406">Ion transport</keyword>
<comment type="similarity">
    <text evidence="2">Belongs to the cation diffusion facilitator (CDF) transporter (TC 2.A.4) family. SLC30A subfamily.</text>
</comment>
<dbReference type="GO" id="GO:0005886">
    <property type="term" value="C:plasma membrane"/>
    <property type="evidence" value="ECO:0007669"/>
    <property type="project" value="TreeGrafter"/>
</dbReference>
<dbReference type="InterPro" id="IPR027470">
    <property type="entry name" value="Cation_efflux_CTD"/>
</dbReference>
<dbReference type="InterPro" id="IPR050681">
    <property type="entry name" value="CDF/SLC30A"/>
</dbReference>
<evidence type="ECO:0000256" key="3">
    <source>
        <dbReference type="ARBA" id="ARBA00022448"/>
    </source>
</evidence>
<feature type="region of interest" description="Disordered" evidence="9">
    <location>
        <begin position="1"/>
        <end position="29"/>
    </location>
</feature>
<evidence type="ECO:0000256" key="6">
    <source>
        <dbReference type="ARBA" id="ARBA00022989"/>
    </source>
</evidence>
<dbReference type="Gene3D" id="1.20.1510.10">
    <property type="entry name" value="Cation efflux protein transmembrane domain"/>
    <property type="match status" value="1"/>
</dbReference>
<feature type="transmembrane region" description="Helical" evidence="10">
    <location>
        <begin position="89"/>
        <end position="113"/>
    </location>
</feature>
<keyword evidence="4 10" id="KW-0812">Transmembrane</keyword>
<dbReference type="Pfam" id="PF01545">
    <property type="entry name" value="Cation_efflux"/>
    <property type="match status" value="1"/>
</dbReference>
<dbReference type="PANTHER" id="PTHR11562">
    <property type="entry name" value="CATION EFFLUX PROTEIN/ ZINC TRANSPORTER"/>
    <property type="match status" value="1"/>
</dbReference>
<keyword evidence="14" id="KW-1185">Reference proteome</keyword>
<evidence type="ECO:0000256" key="2">
    <source>
        <dbReference type="ARBA" id="ARBA00008873"/>
    </source>
</evidence>
<dbReference type="AlphaFoldDB" id="A0A554X9I7"/>
<evidence type="ECO:0000256" key="5">
    <source>
        <dbReference type="ARBA" id="ARBA00022906"/>
    </source>
</evidence>
<organism evidence="13 14">
    <name type="scientific">Tepidimonas charontis</name>
    <dbReference type="NCBI Taxonomy" id="2267262"/>
    <lineage>
        <taxon>Bacteria</taxon>
        <taxon>Pseudomonadati</taxon>
        <taxon>Pseudomonadota</taxon>
        <taxon>Betaproteobacteria</taxon>
        <taxon>Burkholderiales</taxon>
        <taxon>Tepidimonas</taxon>
    </lineage>
</organism>
<feature type="transmembrane region" description="Helical" evidence="10">
    <location>
        <begin position="221"/>
        <end position="243"/>
    </location>
</feature>
<evidence type="ECO:0000313" key="14">
    <source>
        <dbReference type="Proteomes" id="UP000318294"/>
    </source>
</evidence>
<feature type="transmembrane region" description="Helical" evidence="10">
    <location>
        <begin position="183"/>
        <end position="209"/>
    </location>
</feature>
<evidence type="ECO:0000256" key="10">
    <source>
        <dbReference type="SAM" id="Phobius"/>
    </source>
</evidence>
<feature type="transmembrane region" description="Helical" evidence="10">
    <location>
        <begin position="249"/>
        <end position="269"/>
    </location>
</feature>
<feature type="domain" description="Cation efflux protein cytoplasmic" evidence="12">
    <location>
        <begin position="282"/>
        <end position="357"/>
    </location>
</feature>
<dbReference type="PANTHER" id="PTHR11562:SF17">
    <property type="entry name" value="RE54080P-RELATED"/>
    <property type="match status" value="1"/>
</dbReference>
<dbReference type="SUPFAM" id="SSF160240">
    <property type="entry name" value="Cation efflux protein cytoplasmic domain-like"/>
    <property type="match status" value="1"/>
</dbReference>
<dbReference type="InterPro" id="IPR058533">
    <property type="entry name" value="Cation_efflux_TM"/>
</dbReference>
<comment type="subcellular location">
    <subcellularLocation>
        <location evidence="1">Membrane</location>
        <topology evidence="1">Multi-pass membrane protein</topology>
    </subcellularLocation>
</comment>
<gene>
    <name evidence="13" type="primary">czcD</name>
    <name evidence="13" type="ORF">Tchar_02088</name>
</gene>
<feature type="transmembrane region" description="Helical" evidence="10">
    <location>
        <begin position="119"/>
        <end position="138"/>
    </location>
</feature>
<comment type="caution">
    <text evidence="13">The sequence shown here is derived from an EMBL/GenBank/DDBJ whole genome shotgun (WGS) entry which is preliminary data.</text>
</comment>
<protein>
    <submittedName>
        <fullName evidence="13">Cadmium, cobalt and zinc/H(+)-K(+) antiporter</fullName>
    </submittedName>
</protein>
<evidence type="ECO:0000256" key="4">
    <source>
        <dbReference type="ARBA" id="ARBA00022692"/>
    </source>
</evidence>
<name>A0A554X9I7_9BURK</name>
<feature type="transmembrane region" description="Helical" evidence="10">
    <location>
        <begin position="150"/>
        <end position="171"/>
    </location>
</feature>
<keyword evidence="5" id="KW-0864">Zinc transport</keyword>
<reference evidence="13 14" key="1">
    <citation type="submission" date="2019-07" db="EMBL/GenBank/DDBJ databases">
        <title>Tepidimonas charontis SPSP-6 draft genome.</title>
        <authorList>
            <person name="Da Costa M.S."/>
            <person name="Froufe H.J.C."/>
            <person name="Egas C."/>
            <person name="Albuquerque L."/>
        </authorList>
    </citation>
    <scope>NUCLEOTIDE SEQUENCE [LARGE SCALE GENOMIC DNA]</scope>
    <source>
        <strain evidence="13 14">SPSP-6</strain>
    </source>
</reference>
<evidence type="ECO:0000313" key="13">
    <source>
        <dbReference type="EMBL" id="TSE32502.1"/>
    </source>
</evidence>
<evidence type="ECO:0000259" key="12">
    <source>
        <dbReference type="Pfam" id="PF16916"/>
    </source>
</evidence>
<dbReference type="Proteomes" id="UP000318294">
    <property type="component" value="Unassembled WGS sequence"/>
</dbReference>
<evidence type="ECO:0000256" key="1">
    <source>
        <dbReference type="ARBA" id="ARBA00004141"/>
    </source>
</evidence>
<evidence type="ECO:0000256" key="7">
    <source>
        <dbReference type="ARBA" id="ARBA00023065"/>
    </source>
</evidence>
<feature type="domain" description="Cation efflux protein transmembrane" evidence="11">
    <location>
        <begin position="87"/>
        <end position="276"/>
    </location>
</feature>
<sequence length="384" mass="38747">MGRRPMAHPTSSRAAPVAPPPDTAAPAAPSGLCPAPACGAEHGNGSWVAKGDAHGADERHVHDHAHAPIHGHVHGADTGGWGRRFALGVALNLGFVAVEAVSGWLAGSLALLADAAHNLSDVAGLLLAWGAYAAARLRPNDRHTYGWRRGSILAGFVNAVVLLAAMGWLWWEAGTRLLGAAAAPAPGIVIAVAAVGVLINGLTAALFMAGGRRDLNLRGAFLHMAADALISLGVVLAGVLTWWSGWGWIDPAVSLVIAGVIIAGTLPLARQTLHLLFDGVPAGIELSAVRQALLRLPGVASVHDLHVWALGTGGPDDVALTAHLVLGPDAPSAETVLAEAARVLHAQGVGHTTLQIETTACGAGCATAAVGSDRAALHAGAGAA</sequence>
<dbReference type="EMBL" id="VJON01000038">
    <property type="protein sequence ID" value="TSE32502.1"/>
    <property type="molecule type" value="Genomic_DNA"/>
</dbReference>
<evidence type="ECO:0000259" key="11">
    <source>
        <dbReference type="Pfam" id="PF01545"/>
    </source>
</evidence>
<dbReference type="GO" id="GO:0005385">
    <property type="term" value="F:zinc ion transmembrane transporter activity"/>
    <property type="evidence" value="ECO:0007669"/>
    <property type="project" value="TreeGrafter"/>
</dbReference>
<dbReference type="SUPFAM" id="SSF161111">
    <property type="entry name" value="Cation efflux protein transmembrane domain-like"/>
    <property type="match status" value="1"/>
</dbReference>
<keyword evidence="5" id="KW-0862">Zinc</keyword>
<keyword evidence="8 10" id="KW-0472">Membrane</keyword>
<keyword evidence="6 10" id="KW-1133">Transmembrane helix</keyword>
<keyword evidence="3" id="KW-0813">Transport</keyword>